<evidence type="ECO:0000313" key="1">
    <source>
        <dbReference type="EMBL" id="AXA25552.1"/>
    </source>
</evidence>
<accession>A0AAD0PGD8</accession>
<sequence>MPETYARRFQMSKDSDTSDNLQIETTGVGAFGPGGVANITRPLFRVVAGHSMNHALEQSTLLLSCVDQLTDLAIVEVDDAGTLLCAAHYLSGIAKALVQDLSHG</sequence>
<name>A0AAD0PGD8_PSEPU</name>
<dbReference type="Proteomes" id="UP000251617">
    <property type="component" value="Chromosome"/>
</dbReference>
<evidence type="ECO:0008006" key="3">
    <source>
        <dbReference type="Google" id="ProtNLM"/>
    </source>
</evidence>
<dbReference type="InterPro" id="IPR021427">
    <property type="entry name" value="DUF3077"/>
</dbReference>
<protein>
    <recommendedName>
        <fullName evidence="3">DUF3077 domain-containing protein</fullName>
    </recommendedName>
</protein>
<gene>
    <name evidence="1" type="ORF">C1S65_16020</name>
</gene>
<dbReference type="EMBL" id="CP030750">
    <property type="protein sequence ID" value="AXA25552.1"/>
    <property type="molecule type" value="Genomic_DNA"/>
</dbReference>
<reference evidence="1 2" key="1">
    <citation type="submission" date="2018-06" db="EMBL/GenBank/DDBJ databases">
        <title>The genome of Pseudomonas putida NX-1, a lignin degrader.</title>
        <authorList>
            <person name="Xu Z."/>
        </authorList>
    </citation>
    <scope>NUCLEOTIDE SEQUENCE [LARGE SCALE GENOMIC DNA]</scope>
    <source>
        <strain evidence="1 2">NX-1</strain>
    </source>
</reference>
<proteinExistence type="predicted"/>
<organism evidence="1 2">
    <name type="scientific">Pseudomonas putida</name>
    <name type="common">Arthrobacter siderocapsulatus</name>
    <dbReference type="NCBI Taxonomy" id="303"/>
    <lineage>
        <taxon>Bacteria</taxon>
        <taxon>Pseudomonadati</taxon>
        <taxon>Pseudomonadota</taxon>
        <taxon>Gammaproteobacteria</taxon>
        <taxon>Pseudomonadales</taxon>
        <taxon>Pseudomonadaceae</taxon>
        <taxon>Pseudomonas</taxon>
    </lineage>
</organism>
<evidence type="ECO:0000313" key="2">
    <source>
        <dbReference type="Proteomes" id="UP000251617"/>
    </source>
</evidence>
<dbReference type="Pfam" id="PF11275">
    <property type="entry name" value="DUF3077"/>
    <property type="match status" value="1"/>
</dbReference>
<dbReference type="AlphaFoldDB" id="A0AAD0PGD8"/>